<evidence type="ECO:0000313" key="2">
    <source>
        <dbReference type="Proteomes" id="UP001060085"/>
    </source>
</evidence>
<organism evidence="1 2">
    <name type="scientific">Catharanthus roseus</name>
    <name type="common">Madagascar periwinkle</name>
    <name type="synonym">Vinca rosea</name>
    <dbReference type="NCBI Taxonomy" id="4058"/>
    <lineage>
        <taxon>Eukaryota</taxon>
        <taxon>Viridiplantae</taxon>
        <taxon>Streptophyta</taxon>
        <taxon>Embryophyta</taxon>
        <taxon>Tracheophyta</taxon>
        <taxon>Spermatophyta</taxon>
        <taxon>Magnoliopsida</taxon>
        <taxon>eudicotyledons</taxon>
        <taxon>Gunneridae</taxon>
        <taxon>Pentapetalae</taxon>
        <taxon>asterids</taxon>
        <taxon>lamiids</taxon>
        <taxon>Gentianales</taxon>
        <taxon>Apocynaceae</taxon>
        <taxon>Rauvolfioideae</taxon>
        <taxon>Vinceae</taxon>
        <taxon>Catharanthinae</taxon>
        <taxon>Catharanthus</taxon>
    </lineage>
</organism>
<sequence>MGKAATRAITARTKTSPNTVAAEGIRMKRKKKKGRPSLADLQKRQQQKALTSVSNSNSAPSRRSTRRNPSNYNSGSSEFVNDDYDDDDDERKEKKVKLVVRLPQSNNNQQQQHLQNSSSQNSGSASDSEPEELEDQEGSLKKRKINAVDRRSNDVVSNQVEKGTKAMDTLHGSPLESGPTTPLPDKKLLVFILDRLQKKDTYGVFSEPVDPNELPDYHDIIDQPMDFGTVRKKLDGRSYSNLEELEADVFLICSNAMQYNAPDTVYFRQARTIQELAKRDFENLRHEGDNGEPQPKVVRRGRPPSKNVKKPVESSPVDRVAVDHSSGATLASGEDKGNGSNGYNLRKAPVFYKFRSNDGFATSLRPRNGENYSEWLVDWNSEFPASILKADMKYGKKHFTVDENRRDTYKQFHPSASSNGQSCLSNAPVDMRRFIPVGLHFEPHGYARSLARYAANLGPVAWKIASRKLKCTLPDGISFGPGWVGEDEAPPQLLSFPAEKQRSVNSLIGDVDSNRPVPSFPGVSSAMLCRPSEEMIEAVRRLNSQNELAEQGSGSPWMSPGSSSFPAQQQKSLVQPNRNGFNAMFGYDLSSQMGLSQMGLSRFATSSGAAREEGGLTSSSSSYQMPGGMFSAGGFIGSSVNPAAAVPSSSFHANAEAMRSLQTWGAAAAAAAEVGGGGSCTTSKPPPLQVLASPSSSYQQQRLPLILPPDLNVASSSPTSSSLQIGSPQQPDLALQL</sequence>
<name>A0ACC0ALQ3_CATRO</name>
<protein>
    <submittedName>
        <fullName evidence="1">Uncharacterized protein</fullName>
    </submittedName>
</protein>
<dbReference type="Proteomes" id="UP001060085">
    <property type="component" value="Linkage Group LG05"/>
</dbReference>
<evidence type="ECO:0000313" key="1">
    <source>
        <dbReference type="EMBL" id="KAI5660903.1"/>
    </source>
</evidence>
<comment type="caution">
    <text evidence="1">The sequence shown here is derived from an EMBL/GenBank/DDBJ whole genome shotgun (WGS) entry which is preliminary data.</text>
</comment>
<keyword evidence="2" id="KW-1185">Reference proteome</keyword>
<proteinExistence type="predicted"/>
<accession>A0ACC0ALQ3</accession>
<dbReference type="EMBL" id="CM044705">
    <property type="protein sequence ID" value="KAI5660903.1"/>
    <property type="molecule type" value="Genomic_DNA"/>
</dbReference>
<gene>
    <name evidence="1" type="ORF">M9H77_20226</name>
</gene>
<reference evidence="2" key="1">
    <citation type="journal article" date="2023" name="Nat. Plants">
        <title>Single-cell RNA sequencing provides a high-resolution roadmap for understanding the multicellular compartmentation of specialized metabolism.</title>
        <authorList>
            <person name="Sun S."/>
            <person name="Shen X."/>
            <person name="Li Y."/>
            <person name="Li Y."/>
            <person name="Wang S."/>
            <person name="Li R."/>
            <person name="Zhang H."/>
            <person name="Shen G."/>
            <person name="Guo B."/>
            <person name="Wei J."/>
            <person name="Xu J."/>
            <person name="St-Pierre B."/>
            <person name="Chen S."/>
            <person name="Sun C."/>
        </authorList>
    </citation>
    <scope>NUCLEOTIDE SEQUENCE [LARGE SCALE GENOMIC DNA]</scope>
</reference>